<gene>
    <name evidence="1" type="ORF">H010_01000</name>
</gene>
<dbReference type="OrthoDB" id="9152892at2"/>
<keyword evidence="2" id="KW-1185">Reference proteome</keyword>
<keyword evidence="1" id="KW-0812">Transmembrane</keyword>
<proteinExistence type="predicted"/>
<accession>A0A9X4NME4</accession>
<dbReference type="Proteomes" id="UP001152876">
    <property type="component" value="Unassembled WGS sequence"/>
</dbReference>
<evidence type="ECO:0000313" key="1">
    <source>
        <dbReference type="EMBL" id="MDG5973807.1"/>
    </source>
</evidence>
<comment type="caution">
    <text evidence="1">The sequence shown here is derived from an EMBL/GenBank/DDBJ whole genome shotgun (WGS) entry which is preliminary data.</text>
</comment>
<evidence type="ECO:0000313" key="2">
    <source>
        <dbReference type="Proteomes" id="UP001152876"/>
    </source>
</evidence>
<reference evidence="1" key="1">
    <citation type="submission" date="2013-01" db="EMBL/GenBank/DDBJ databases">
        <title>Genome draft of Hydrogenophaga taeniospiralis 2K1.</title>
        <authorList>
            <person name="Gomila M."/>
            <person name="Lalucat J."/>
        </authorList>
    </citation>
    <scope>NUCLEOTIDE SEQUENCE</scope>
    <source>
        <strain evidence="1">CCUG 15921</strain>
    </source>
</reference>
<keyword evidence="1" id="KW-0472">Membrane</keyword>
<sequence>MKPEMPPPVAAPVTDDELHALIDGHLPPADRQAIEARLLQQPEASRRLADWRAQREALRALHAPLLEAPVPQPMRDVLGRAAATRRQTNDWWRWGGMAASVVVAFGLGWLSHGSWPGRAGTPSLAGQRSLAFAQQAAVAHVVYSPEVRHPVEVSASEQAHLVQWLSKRLGKPLAMPDLGPQGYQLMGGRLLPGDTGARAQFMYQDASGVRLTLYLGALDTGPNGAAGDETAFRFTDDGPVPRFYWVDQGFGYALAGPLPRETLLALARAVHGQL</sequence>
<organism evidence="1 2">
    <name type="scientific">Hydrogenophaga taeniospiralis CCUG 15921</name>
    <dbReference type="NCBI Taxonomy" id="1281780"/>
    <lineage>
        <taxon>Bacteria</taxon>
        <taxon>Pseudomonadati</taxon>
        <taxon>Pseudomonadota</taxon>
        <taxon>Betaproteobacteria</taxon>
        <taxon>Burkholderiales</taxon>
        <taxon>Comamonadaceae</taxon>
        <taxon>Hydrogenophaga</taxon>
    </lineage>
</organism>
<dbReference type="RefSeq" id="WP_068168966.1">
    <property type="nucleotide sequence ID" value="NZ_AOGK01000001.1"/>
</dbReference>
<dbReference type="AlphaFoldDB" id="A0A9X4NME4"/>
<name>A0A9X4NME4_9BURK</name>
<protein>
    <submittedName>
        <fullName evidence="1">Transmembrane transcriptional regulator</fullName>
    </submittedName>
</protein>
<dbReference type="EMBL" id="AOGK01000001">
    <property type="protein sequence ID" value="MDG5973807.1"/>
    <property type="molecule type" value="Genomic_DNA"/>
</dbReference>